<proteinExistence type="inferred from homology"/>
<dbReference type="InterPro" id="IPR009006">
    <property type="entry name" value="Ala_racemase/Decarboxylase_C"/>
</dbReference>
<dbReference type="EMBL" id="JBFOLJ010000012">
    <property type="protein sequence ID" value="KAL2488750.1"/>
    <property type="molecule type" value="Genomic_DNA"/>
</dbReference>
<evidence type="ECO:0000313" key="5">
    <source>
        <dbReference type="Proteomes" id="UP001604277"/>
    </source>
</evidence>
<dbReference type="Gene3D" id="2.40.37.10">
    <property type="entry name" value="Lyase, Ornithine Decarboxylase, Chain A, domain 1"/>
    <property type="match status" value="1"/>
</dbReference>
<keyword evidence="3" id="KW-0745">Spermidine biosynthesis</keyword>
<keyword evidence="3" id="KW-0210">Decarboxylase</keyword>
<protein>
    <recommendedName>
        <fullName evidence="3">Arginine decarboxylase</fullName>
        <ecNumber evidence="3">4.1.1.19</ecNumber>
    </recommendedName>
</protein>
<name>A0ABD1RK23_9LAMI</name>
<evidence type="ECO:0000256" key="3">
    <source>
        <dbReference type="RuleBase" id="RU003740"/>
    </source>
</evidence>
<dbReference type="EC" id="4.1.1.19" evidence="3"/>
<sequence>MKVGRYMPALACCVYDYVVPPPGYAFAEKRALPMLKSAALYQVEGWGAPYFSFNSSDNILIRPHGVWMLAHQDIDLLKVVKKVSEPKSSGGLRLQLPLIVRFPNVLKNWLEYLQLAFNFAIQSHCYEAHYQGVYVVKCNQDR</sequence>
<dbReference type="AlphaFoldDB" id="A0ABD1RK23"/>
<evidence type="ECO:0000313" key="4">
    <source>
        <dbReference type="EMBL" id="KAL2488750.1"/>
    </source>
</evidence>
<keyword evidence="3" id="KW-0456">Lyase</keyword>
<dbReference type="Proteomes" id="UP001604277">
    <property type="component" value="Unassembled WGS sequence"/>
</dbReference>
<comment type="caution">
    <text evidence="4">The sequence shown here is derived from an EMBL/GenBank/DDBJ whole genome shotgun (WGS) entry which is preliminary data.</text>
</comment>
<comment type="catalytic activity">
    <reaction evidence="3">
        <text>L-arginine + H(+) = agmatine + CO2</text>
        <dbReference type="Rhea" id="RHEA:17641"/>
        <dbReference type="ChEBI" id="CHEBI:15378"/>
        <dbReference type="ChEBI" id="CHEBI:16526"/>
        <dbReference type="ChEBI" id="CHEBI:32682"/>
        <dbReference type="ChEBI" id="CHEBI:58145"/>
        <dbReference type="EC" id="4.1.1.19"/>
    </reaction>
</comment>
<dbReference type="PANTHER" id="PTHR43295:SF1">
    <property type="entry name" value="ARGININE DECARBOXYLASE 1, CHLOROPLASTIC-RELATED"/>
    <property type="match status" value="1"/>
</dbReference>
<comment type="cofactor">
    <cofactor evidence="3">
        <name>Mg(2+)</name>
        <dbReference type="ChEBI" id="CHEBI:18420"/>
    </cofactor>
</comment>
<keyword evidence="5" id="KW-1185">Reference proteome</keyword>
<accession>A0ABD1RK23</accession>
<keyword evidence="2 3" id="KW-0663">Pyridoxal phosphate</keyword>
<comment type="similarity">
    <text evidence="3">Belongs to the Orn/Lys/Arg decarboxylase class-II family. SpeA subfamily.</text>
</comment>
<dbReference type="PANTHER" id="PTHR43295">
    <property type="entry name" value="ARGININE DECARBOXYLASE"/>
    <property type="match status" value="1"/>
</dbReference>
<reference evidence="5" key="1">
    <citation type="submission" date="2024-07" db="EMBL/GenBank/DDBJ databases">
        <title>Two chromosome-level genome assemblies of Korean endemic species Abeliophyllum distichum and Forsythia ovata (Oleaceae).</title>
        <authorList>
            <person name="Jang H."/>
        </authorList>
    </citation>
    <scope>NUCLEOTIDE SEQUENCE [LARGE SCALE GENOMIC DNA]</scope>
</reference>
<keyword evidence="3" id="KW-0460">Magnesium</keyword>
<comment type="cofactor">
    <cofactor evidence="1 3">
        <name>pyridoxal 5'-phosphate</name>
        <dbReference type="ChEBI" id="CHEBI:597326"/>
    </cofactor>
</comment>
<dbReference type="GO" id="GO:0008295">
    <property type="term" value="P:spermidine biosynthetic process"/>
    <property type="evidence" value="ECO:0007669"/>
    <property type="project" value="UniProtKB-KW"/>
</dbReference>
<comment type="pathway">
    <text evidence="3">Amine and polyamine biosynthesis; agmatine biosynthesis; agmatine from L-arginine: step 1/1.</text>
</comment>
<organism evidence="4 5">
    <name type="scientific">Forsythia ovata</name>
    <dbReference type="NCBI Taxonomy" id="205694"/>
    <lineage>
        <taxon>Eukaryota</taxon>
        <taxon>Viridiplantae</taxon>
        <taxon>Streptophyta</taxon>
        <taxon>Embryophyta</taxon>
        <taxon>Tracheophyta</taxon>
        <taxon>Spermatophyta</taxon>
        <taxon>Magnoliopsida</taxon>
        <taxon>eudicotyledons</taxon>
        <taxon>Gunneridae</taxon>
        <taxon>Pentapetalae</taxon>
        <taxon>asterids</taxon>
        <taxon>lamiids</taxon>
        <taxon>Lamiales</taxon>
        <taxon>Oleaceae</taxon>
        <taxon>Forsythieae</taxon>
        <taxon>Forsythia</taxon>
    </lineage>
</organism>
<evidence type="ECO:0000256" key="2">
    <source>
        <dbReference type="ARBA" id="ARBA00022898"/>
    </source>
</evidence>
<dbReference type="PRINTS" id="PR01180">
    <property type="entry name" value="ARGDCRBXLASE"/>
</dbReference>
<evidence type="ECO:0000256" key="1">
    <source>
        <dbReference type="ARBA" id="ARBA00001933"/>
    </source>
</evidence>
<dbReference type="GO" id="GO:0008792">
    <property type="term" value="F:arginine decarboxylase activity"/>
    <property type="evidence" value="ECO:0007669"/>
    <property type="project" value="UniProtKB-EC"/>
</dbReference>
<gene>
    <name evidence="4" type="ORF">Fot_42042</name>
</gene>
<dbReference type="InterPro" id="IPR002985">
    <property type="entry name" value="Arg_decrbxlase"/>
</dbReference>